<dbReference type="Proteomes" id="UP000053030">
    <property type="component" value="Unassembled WGS sequence"/>
</dbReference>
<name>A0A837N7Y8_9GAMM</name>
<comment type="caution">
    <text evidence="1">The sequence shown here is derived from an EMBL/GenBank/DDBJ whole genome shotgun (WGS) entry which is preliminary data.</text>
</comment>
<dbReference type="RefSeq" id="WP_053953927.1">
    <property type="nucleotide sequence ID" value="NZ_FNCB01000008.1"/>
</dbReference>
<sequence>MTVINFEIKNRRLISALLVKSRIIQYMFNDKSINAVAFAQGWWQAQLAQQSEVPSTLEFPSLAIDLYKHFKRSHEFDTAKYELSEAGILHRLRYPRSFPGTITPEVYEEFCMKPRLEEAYIFKRHQIVLSDDEQVMADKIARCLCKTYMELDSDDAVMLVGDGHEKNNREAIKTWVRKALFFYGLPFNSSSTEFLQKKLDEVWITWENPLWAFENKEFAQ</sequence>
<dbReference type="OrthoDB" id="6241322at2"/>
<dbReference type="EMBL" id="LHSG01000008">
    <property type="protein sequence ID" value="KPD23572.1"/>
    <property type="molecule type" value="Genomic_DNA"/>
</dbReference>
<organism evidence="1 2">
    <name type="scientific">Idiomarina zobellii</name>
    <dbReference type="NCBI Taxonomy" id="86103"/>
    <lineage>
        <taxon>Bacteria</taxon>
        <taxon>Pseudomonadati</taxon>
        <taxon>Pseudomonadota</taxon>
        <taxon>Gammaproteobacteria</taxon>
        <taxon>Alteromonadales</taxon>
        <taxon>Idiomarinaceae</taxon>
        <taxon>Idiomarina</taxon>
    </lineage>
</organism>
<evidence type="ECO:0000313" key="1">
    <source>
        <dbReference type="EMBL" id="KPD23572.1"/>
    </source>
</evidence>
<accession>A0A837N7Y8</accession>
<reference evidence="1 2" key="1">
    <citation type="submission" date="2015-08" db="EMBL/GenBank/DDBJ databases">
        <title>Genome sequencing and assembly of the deep-sea bacterium Idiomarina zobellii.</title>
        <authorList>
            <person name="Mithoefer S.D."/>
            <person name="Rheaume B.A."/>
            <person name="MacLea K.S."/>
        </authorList>
    </citation>
    <scope>NUCLEOTIDE SEQUENCE [LARGE SCALE GENOMIC DNA]</scope>
    <source>
        <strain evidence="1 2">KMM 231</strain>
    </source>
</reference>
<dbReference type="AlphaFoldDB" id="A0A837N7Y8"/>
<keyword evidence="2" id="KW-1185">Reference proteome</keyword>
<protein>
    <submittedName>
        <fullName evidence="1">Uncharacterized protein</fullName>
    </submittedName>
</protein>
<gene>
    <name evidence="1" type="ORF">AFK76_08735</name>
</gene>
<proteinExistence type="predicted"/>
<evidence type="ECO:0000313" key="2">
    <source>
        <dbReference type="Proteomes" id="UP000053030"/>
    </source>
</evidence>